<name>A0A0A9BI70_ARUDO</name>
<reference evidence="1" key="1">
    <citation type="submission" date="2014-09" db="EMBL/GenBank/DDBJ databases">
        <authorList>
            <person name="Magalhaes I.L.F."/>
            <person name="Oliveira U."/>
            <person name="Santos F.R."/>
            <person name="Vidigal T.H.D.A."/>
            <person name="Brescovit A.D."/>
            <person name="Santos A.J."/>
        </authorList>
    </citation>
    <scope>NUCLEOTIDE SEQUENCE</scope>
    <source>
        <tissue evidence="1">Shoot tissue taken approximately 20 cm above the soil surface</tissue>
    </source>
</reference>
<dbReference type="EMBL" id="GBRH01236965">
    <property type="protein sequence ID" value="JAD60930.1"/>
    <property type="molecule type" value="Transcribed_RNA"/>
</dbReference>
<protein>
    <submittedName>
        <fullName evidence="1">Uncharacterized protein</fullName>
    </submittedName>
</protein>
<dbReference type="AlphaFoldDB" id="A0A0A9BI70"/>
<accession>A0A0A9BI70</accession>
<sequence length="32" mass="3478">MASSAMLQPFWRRCLGGPSVPLDGQLLGFDVQ</sequence>
<evidence type="ECO:0000313" key="1">
    <source>
        <dbReference type="EMBL" id="JAD60930.1"/>
    </source>
</evidence>
<proteinExistence type="predicted"/>
<organism evidence="1">
    <name type="scientific">Arundo donax</name>
    <name type="common">Giant reed</name>
    <name type="synonym">Donax arundinaceus</name>
    <dbReference type="NCBI Taxonomy" id="35708"/>
    <lineage>
        <taxon>Eukaryota</taxon>
        <taxon>Viridiplantae</taxon>
        <taxon>Streptophyta</taxon>
        <taxon>Embryophyta</taxon>
        <taxon>Tracheophyta</taxon>
        <taxon>Spermatophyta</taxon>
        <taxon>Magnoliopsida</taxon>
        <taxon>Liliopsida</taxon>
        <taxon>Poales</taxon>
        <taxon>Poaceae</taxon>
        <taxon>PACMAD clade</taxon>
        <taxon>Arundinoideae</taxon>
        <taxon>Arundineae</taxon>
        <taxon>Arundo</taxon>
    </lineage>
</organism>
<reference evidence="1" key="2">
    <citation type="journal article" date="2015" name="Data Brief">
        <title>Shoot transcriptome of the giant reed, Arundo donax.</title>
        <authorList>
            <person name="Barrero R.A."/>
            <person name="Guerrero F.D."/>
            <person name="Moolhuijzen P."/>
            <person name="Goolsby J.A."/>
            <person name="Tidwell J."/>
            <person name="Bellgard S.E."/>
            <person name="Bellgard M.I."/>
        </authorList>
    </citation>
    <scope>NUCLEOTIDE SEQUENCE</scope>
    <source>
        <tissue evidence="1">Shoot tissue taken approximately 20 cm above the soil surface</tissue>
    </source>
</reference>